<proteinExistence type="predicted"/>
<name>A0ABP7TZG5_9SPHN</name>
<feature type="signal peptide" evidence="1">
    <location>
        <begin position="1"/>
        <end position="28"/>
    </location>
</feature>
<organism evidence="3 4">
    <name type="scientific">Sphingomonas rosea</name>
    <dbReference type="NCBI Taxonomy" id="335605"/>
    <lineage>
        <taxon>Bacteria</taxon>
        <taxon>Pseudomonadati</taxon>
        <taxon>Pseudomonadota</taxon>
        <taxon>Alphaproteobacteria</taxon>
        <taxon>Sphingomonadales</taxon>
        <taxon>Sphingomonadaceae</taxon>
        <taxon>Sphingomonas</taxon>
    </lineage>
</organism>
<evidence type="ECO:0000313" key="4">
    <source>
        <dbReference type="Proteomes" id="UP001424459"/>
    </source>
</evidence>
<dbReference type="EMBL" id="BAABBR010000001">
    <property type="protein sequence ID" value="GAA4033434.1"/>
    <property type="molecule type" value="Genomic_DNA"/>
</dbReference>
<sequence length="259" mass="27175">MIKRLPLGRVPAMASLLFLAGVASPVSAQTAKVTYTPIKAPVALAAPVASATTATTAASASILPSPVIPTVTAGPGTLAAAPGRAAILSSTARPVSGLTPPAGAAEVRPAVTHASLWPLIYAKMSNTAELTEQEECIAVAVYHEARGEPFDGQLAVAEVIMNRAASGRYPGSWCEVVKQPWQFSFVNPRTGSIPRVNRESASWSYAKAIARIATTNAADAIPADVLWYHADYVAPSWGRRLAMVEKIGAHLFYRAFARS</sequence>
<dbReference type="InterPro" id="IPR042047">
    <property type="entry name" value="SleB_dom1"/>
</dbReference>
<protein>
    <recommendedName>
        <fullName evidence="2">Cell wall hydrolase SleB domain-containing protein</fullName>
    </recommendedName>
</protein>
<accession>A0ABP7TZG5</accession>
<dbReference type="Proteomes" id="UP001424459">
    <property type="component" value="Unassembled WGS sequence"/>
</dbReference>
<feature type="domain" description="Cell wall hydrolase SleB" evidence="2">
    <location>
        <begin position="147"/>
        <end position="253"/>
    </location>
</feature>
<evidence type="ECO:0000313" key="3">
    <source>
        <dbReference type="EMBL" id="GAA4033434.1"/>
    </source>
</evidence>
<evidence type="ECO:0000256" key="1">
    <source>
        <dbReference type="SAM" id="SignalP"/>
    </source>
</evidence>
<gene>
    <name evidence="3" type="ORF">GCM10022281_11540</name>
</gene>
<feature type="chain" id="PRO_5047043754" description="Cell wall hydrolase SleB domain-containing protein" evidence="1">
    <location>
        <begin position="29"/>
        <end position="259"/>
    </location>
</feature>
<comment type="caution">
    <text evidence="3">The sequence shown here is derived from an EMBL/GenBank/DDBJ whole genome shotgun (WGS) entry which is preliminary data.</text>
</comment>
<keyword evidence="1" id="KW-0732">Signal</keyword>
<evidence type="ECO:0000259" key="2">
    <source>
        <dbReference type="Pfam" id="PF07486"/>
    </source>
</evidence>
<keyword evidence="4" id="KW-1185">Reference proteome</keyword>
<reference evidence="4" key="1">
    <citation type="journal article" date="2019" name="Int. J. Syst. Evol. Microbiol.">
        <title>The Global Catalogue of Microorganisms (GCM) 10K type strain sequencing project: providing services to taxonomists for standard genome sequencing and annotation.</title>
        <authorList>
            <consortium name="The Broad Institute Genomics Platform"/>
            <consortium name="The Broad Institute Genome Sequencing Center for Infectious Disease"/>
            <person name="Wu L."/>
            <person name="Ma J."/>
        </authorList>
    </citation>
    <scope>NUCLEOTIDE SEQUENCE [LARGE SCALE GENOMIC DNA]</scope>
    <source>
        <strain evidence="4">JCM 17564</strain>
    </source>
</reference>
<dbReference type="Pfam" id="PF07486">
    <property type="entry name" value="Hydrolase_2"/>
    <property type="match status" value="1"/>
</dbReference>
<dbReference type="InterPro" id="IPR011105">
    <property type="entry name" value="Cell_wall_hydrolase_SleB"/>
</dbReference>
<dbReference type="Gene3D" id="1.10.10.2520">
    <property type="entry name" value="Cell wall hydrolase SleB, domain 1"/>
    <property type="match status" value="1"/>
</dbReference>